<sequence>MAEAGTLIAIIQLADRVIELSKYWIEGVRDAESDLRSILIETSMLKSVLENIQFLTDCSDGLSQTLAGLSASKGPLGHCRRILDEISNLIPAKVVDVAQHFASPKDKMKLMIAKLGWAARRTTALKLLDELQRHKVAISLALITESVQDIKEIKTKRNQVLKALSDGNSASGTSKRIHLPYITGLKPSLKKEWIRRLPEWHDWLDKKYRCLWIHGIPGAGKTILASSLVRQLEASCESQTESVALYYYCYFANNQNEAAPFLRWITTELCREASSIPNSAYKVFNQDRERSLPELLTALAEITEPFTSIYIVVDALDETKPRDDLLKVVRDLVTDARFDKIQVVATSREYIDIETVLEDISRPVSMSNPFITQDIALCVRSVLQNGPSFRRWSKELLDEVEATLAARAKGMFRWVICQLDRLRKLKGGATAVRKALVTIPRTLDETYQRIFAEIPEEERDIVRLCLGWIDAHALRHDRSMPVAILLQVLNSRKGALEYERDSEFRLTQEDLREICGCLINITTGQGFEMRGDVQDKIGDRPIVSFAHYTVREFLSVENGTPRHSAMYFMFEEDLWLEIVASFLTTALNYDSSQLRECLHMEDIFYDRPWQIESEETACIRRAASATFTHMLGSVEAYCVICAVALLNRLPEWASSLDSVLNQRDLVTLALRILDPSQPHVGQIAGLLAWWFEILVTPRSGTGPPVLDLWRLNWITKHSSAVHNSMWLFTVMAGTNSQCFLRLAKDLLNQPPFDLAEALESAVQFEVSNRYSEPHRTPDRFDTSVMEFIASRPRPQLFYRVSFPLLLNRPGIPSSVDLLHAHSIAHRHDFDKCPGCAFKAFLDLGASPHGRNGCATTPIQRAVGTMDWHGVEMLLEAGADVNDVGNPDGVRAGYDYNHFYTLGPDAESEIDSWVGKSPLLICSHESSFQKQSYYDRSFSRERRVRVLDLLIRQGAKALKLEDGEIVEYPEVRIKLTREYDELLERSVQLQDGDPDKPTMFQ</sequence>
<gene>
    <name evidence="3" type="ORF">QBC37DRAFT_387361</name>
</gene>
<protein>
    <recommendedName>
        <fullName evidence="2">NACHT domain-containing protein</fullName>
    </recommendedName>
</protein>
<dbReference type="InterPro" id="IPR056884">
    <property type="entry name" value="NPHP3-like_N"/>
</dbReference>
<evidence type="ECO:0000313" key="4">
    <source>
        <dbReference type="Proteomes" id="UP001301769"/>
    </source>
</evidence>
<dbReference type="Pfam" id="PF24883">
    <property type="entry name" value="NPHP3_N"/>
    <property type="match status" value="1"/>
</dbReference>
<reference evidence="3" key="1">
    <citation type="journal article" date="2023" name="Mol. Phylogenet. Evol.">
        <title>Genome-scale phylogeny and comparative genomics of the fungal order Sordariales.</title>
        <authorList>
            <person name="Hensen N."/>
            <person name="Bonometti L."/>
            <person name="Westerberg I."/>
            <person name="Brannstrom I.O."/>
            <person name="Guillou S."/>
            <person name="Cros-Aarteil S."/>
            <person name="Calhoun S."/>
            <person name="Haridas S."/>
            <person name="Kuo A."/>
            <person name="Mondo S."/>
            <person name="Pangilinan J."/>
            <person name="Riley R."/>
            <person name="LaButti K."/>
            <person name="Andreopoulos B."/>
            <person name="Lipzen A."/>
            <person name="Chen C."/>
            <person name="Yan M."/>
            <person name="Daum C."/>
            <person name="Ng V."/>
            <person name="Clum A."/>
            <person name="Steindorff A."/>
            <person name="Ohm R.A."/>
            <person name="Martin F."/>
            <person name="Silar P."/>
            <person name="Natvig D.O."/>
            <person name="Lalanne C."/>
            <person name="Gautier V."/>
            <person name="Ament-Velasquez S.L."/>
            <person name="Kruys A."/>
            <person name="Hutchinson M.I."/>
            <person name="Powell A.J."/>
            <person name="Barry K."/>
            <person name="Miller A.N."/>
            <person name="Grigoriev I.V."/>
            <person name="Debuchy R."/>
            <person name="Gladieux P."/>
            <person name="Hiltunen Thoren M."/>
            <person name="Johannesson H."/>
        </authorList>
    </citation>
    <scope>NUCLEOTIDE SEQUENCE</scope>
    <source>
        <strain evidence="3">PSN293</strain>
    </source>
</reference>
<dbReference type="InterPro" id="IPR007111">
    <property type="entry name" value="NACHT_NTPase"/>
</dbReference>
<dbReference type="Proteomes" id="UP001301769">
    <property type="component" value="Unassembled WGS sequence"/>
</dbReference>
<comment type="caution">
    <text evidence="3">The sequence shown here is derived from an EMBL/GenBank/DDBJ whole genome shotgun (WGS) entry which is preliminary data.</text>
</comment>
<keyword evidence="4" id="KW-1185">Reference proteome</keyword>
<keyword evidence="1" id="KW-0677">Repeat</keyword>
<organism evidence="3 4">
    <name type="scientific">Rhypophila decipiens</name>
    <dbReference type="NCBI Taxonomy" id="261697"/>
    <lineage>
        <taxon>Eukaryota</taxon>
        <taxon>Fungi</taxon>
        <taxon>Dikarya</taxon>
        <taxon>Ascomycota</taxon>
        <taxon>Pezizomycotina</taxon>
        <taxon>Sordariomycetes</taxon>
        <taxon>Sordariomycetidae</taxon>
        <taxon>Sordariales</taxon>
        <taxon>Naviculisporaceae</taxon>
        <taxon>Rhypophila</taxon>
    </lineage>
</organism>
<feature type="domain" description="NACHT" evidence="2">
    <location>
        <begin position="209"/>
        <end position="348"/>
    </location>
</feature>
<evidence type="ECO:0000256" key="1">
    <source>
        <dbReference type="ARBA" id="ARBA00022737"/>
    </source>
</evidence>
<dbReference type="InterPro" id="IPR036770">
    <property type="entry name" value="Ankyrin_rpt-contain_sf"/>
</dbReference>
<dbReference type="AlphaFoldDB" id="A0AAN6YDT8"/>
<dbReference type="Gene3D" id="1.25.40.20">
    <property type="entry name" value="Ankyrin repeat-containing domain"/>
    <property type="match status" value="1"/>
</dbReference>
<dbReference type="PANTHER" id="PTHR10039:SF16">
    <property type="entry name" value="GPI INOSITOL-DEACYLASE"/>
    <property type="match status" value="1"/>
</dbReference>
<proteinExistence type="predicted"/>
<name>A0AAN6YDT8_9PEZI</name>
<dbReference type="PANTHER" id="PTHR10039">
    <property type="entry name" value="AMELOGENIN"/>
    <property type="match status" value="1"/>
</dbReference>
<accession>A0AAN6YDT8</accession>
<dbReference type="InterPro" id="IPR027417">
    <property type="entry name" value="P-loop_NTPase"/>
</dbReference>
<dbReference type="EMBL" id="MU858097">
    <property type="protein sequence ID" value="KAK4214227.1"/>
    <property type="molecule type" value="Genomic_DNA"/>
</dbReference>
<evidence type="ECO:0000313" key="3">
    <source>
        <dbReference type="EMBL" id="KAK4214227.1"/>
    </source>
</evidence>
<dbReference type="Gene3D" id="3.40.50.300">
    <property type="entry name" value="P-loop containing nucleotide triphosphate hydrolases"/>
    <property type="match status" value="1"/>
</dbReference>
<evidence type="ECO:0000259" key="2">
    <source>
        <dbReference type="PROSITE" id="PS50837"/>
    </source>
</evidence>
<dbReference type="SUPFAM" id="SSF52540">
    <property type="entry name" value="P-loop containing nucleoside triphosphate hydrolases"/>
    <property type="match status" value="1"/>
</dbReference>
<reference evidence="3" key="2">
    <citation type="submission" date="2023-05" db="EMBL/GenBank/DDBJ databases">
        <authorList>
            <consortium name="Lawrence Berkeley National Laboratory"/>
            <person name="Steindorff A."/>
            <person name="Hensen N."/>
            <person name="Bonometti L."/>
            <person name="Westerberg I."/>
            <person name="Brannstrom I.O."/>
            <person name="Guillou S."/>
            <person name="Cros-Aarteil S."/>
            <person name="Calhoun S."/>
            <person name="Haridas S."/>
            <person name="Kuo A."/>
            <person name="Mondo S."/>
            <person name="Pangilinan J."/>
            <person name="Riley R."/>
            <person name="Labutti K."/>
            <person name="Andreopoulos B."/>
            <person name="Lipzen A."/>
            <person name="Chen C."/>
            <person name="Yanf M."/>
            <person name="Daum C."/>
            <person name="Ng V."/>
            <person name="Clum A."/>
            <person name="Ohm R."/>
            <person name="Martin F."/>
            <person name="Silar P."/>
            <person name="Natvig D."/>
            <person name="Lalanne C."/>
            <person name="Gautier V."/>
            <person name="Ament-Velasquez S.L."/>
            <person name="Kruys A."/>
            <person name="Hutchinson M.I."/>
            <person name="Powell A.J."/>
            <person name="Barry K."/>
            <person name="Miller A.N."/>
            <person name="Grigoriev I.V."/>
            <person name="Debuchy R."/>
            <person name="Gladieux P."/>
            <person name="Thoren M.H."/>
            <person name="Johannesson H."/>
        </authorList>
    </citation>
    <scope>NUCLEOTIDE SEQUENCE</scope>
    <source>
        <strain evidence="3">PSN293</strain>
    </source>
</reference>
<dbReference type="PROSITE" id="PS50837">
    <property type="entry name" value="NACHT"/>
    <property type="match status" value="1"/>
</dbReference>